<dbReference type="PANTHER" id="PTHR19890:SF10">
    <property type="entry name" value="FIBROBLAST GROWTH FACTOR RECEPTOR-LIKE 1"/>
    <property type="match status" value="1"/>
</dbReference>
<dbReference type="FunFam" id="2.60.40.10:FF:001641">
    <property type="entry name" value="Myoblast growth factor receptor egl-15"/>
    <property type="match status" value="1"/>
</dbReference>
<organism evidence="4 5">
    <name type="scientific">Pristionchus entomophagus</name>
    <dbReference type="NCBI Taxonomy" id="358040"/>
    <lineage>
        <taxon>Eukaryota</taxon>
        <taxon>Metazoa</taxon>
        <taxon>Ecdysozoa</taxon>
        <taxon>Nematoda</taxon>
        <taxon>Chromadorea</taxon>
        <taxon>Rhabditida</taxon>
        <taxon>Rhabditina</taxon>
        <taxon>Diplogasteromorpha</taxon>
        <taxon>Diplogasteroidea</taxon>
        <taxon>Neodiplogasteridae</taxon>
        <taxon>Pristionchus</taxon>
    </lineage>
</organism>
<evidence type="ECO:0000256" key="2">
    <source>
        <dbReference type="SAM" id="SignalP"/>
    </source>
</evidence>
<dbReference type="Pfam" id="PF07679">
    <property type="entry name" value="I-set"/>
    <property type="match status" value="1"/>
</dbReference>
<evidence type="ECO:0000313" key="4">
    <source>
        <dbReference type="EMBL" id="GMT07897.1"/>
    </source>
</evidence>
<dbReference type="AlphaFoldDB" id="A0AAV5ULJ7"/>
<name>A0AAV5ULJ7_9BILA</name>
<dbReference type="InterPro" id="IPR007110">
    <property type="entry name" value="Ig-like_dom"/>
</dbReference>
<dbReference type="InterPro" id="IPR003599">
    <property type="entry name" value="Ig_sub"/>
</dbReference>
<feature type="non-terminal residue" evidence="4">
    <location>
        <position position="282"/>
    </location>
</feature>
<dbReference type="PROSITE" id="PS50835">
    <property type="entry name" value="IG_LIKE"/>
    <property type="match status" value="1"/>
</dbReference>
<proteinExistence type="predicted"/>
<feature type="non-terminal residue" evidence="4">
    <location>
        <position position="1"/>
    </location>
</feature>
<dbReference type="InterPro" id="IPR013098">
    <property type="entry name" value="Ig_I-set"/>
</dbReference>
<gene>
    <name evidence="4" type="ORF">PENTCL1PPCAC_30071</name>
</gene>
<evidence type="ECO:0000313" key="5">
    <source>
        <dbReference type="Proteomes" id="UP001432027"/>
    </source>
</evidence>
<feature type="compositionally biased region" description="Acidic residues" evidence="1">
    <location>
        <begin position="224"/>
        <end position="235"/>
    </location>
</feature>
<feature type="signal peptide" evidence="2">
    <location>
        <begin position="1"/>
        <end position="34"/>
    </location>
</feature>
<keyword evidence="5" id="KW-1185">Reference proteome</keyword>
<dbReference type="PANTHER" id="PTHR19890">
    <property type="entry name" value="FIBROBLAST GROWTH FACTOR RECEPTOR"/>
    <property type="match status" value="1"/>
</dbReference>
<evidence type="ECO:0000259" key="3">
    <source>
        <dbReference type="PROSITE" id="PS50835"/>
    </source>
</evidence>
<comment type="caution">
    <text evidence="4">The sequence shown here is derived from an EMBL/GenBank/DDBJ whole genome shotgun (WGS) entry which is preliminary data.</text>
</comment>
<feature type="compositionally biased region" description="Polar residues" evidence="1">
    <location>
        <begin position="269"/>
        <end position="282"/>
    </location>
</feature>
<dbReference type="Gene3D" id="2.60.40.10">
    <property type="entry name" value="Immunoglobulins"/>
    <property type="match status" value="1"/>
</dbReference>
<feature type="domain" description="Ig-like" evidence="3">
    <location>
        <begin position="50"/>
        <end position="142"/>
    </location>
</feature>
<dbReference type="SMART" id="SM00409">
    <property type="entry name" value="IG"/>
    <property type="match status" value="1"/>
</dbReference>
<dbReference type="InterPro" id="IPR013783">
    <property type="entry name" value="Ig-like_fold"/>
</dbReference>
<reference evidence="4" key="1">
    <citation type="submission" date="2023-10" db="EMBL/GenBank/DDBJ databases">
        <title>Genome assembly of Pristionchus species.</title>
        <authorList>
            <person name="Yoshida K."/>
            <person name="Sommer R.J."/>
        </authorList>
    </citation>
    <scope>NUCLEOTIDE SEQUENCE</scope>
    <source>
        <strain evidence="4">RS0144</strain>
    </source>
</reference>
<feature type="chain" id="PRO_5043932848" description="Ig-like domain-containing protein" evidence="2">
    <location>
        <begin position="35"/>
        <end position="282"/>
    </location>
</feature>
<dbReference type="Proteomes" id="UP001432027">
    <property type="component" value="Unassembled WGS sequence"/>
</dbReference>
<evidence type="ECO:0000256" key="1">
    <source>
        <dbReference type="SAM" id="MobiDB-lite"/>
    </source>
</evidence>
<feature type="region of interest" description="Disordered" evidence="1">
    <location>
        <begin position="218"/>
        <end position="282"/>
    </location>
</feature>
<keyword evidence="2" id="KW-0732">Signal</keyword>
<protein>
    <recommendedName>
        <fullName evidence="3">Ig-like domain-containing protein</fullName>
    </recommendedName>
</protein>
<accession>A0AAV5ULJ7</accession>
<dbReference type="InterPro" id="IPR003598">
    <property type="entry name" value="Ig_sub2"/>
</dbReference>
<dbReference type="SUPFAM" id="SSF48726">
    <property type="entry name" value="Immunoglobulin"/>
    <property type="match status" value="1"/>
</dbReference>
<dbReference type="SMART" id="SM00408">
    <property type="entry name" value="IGc2"/>
    <property type="match status" value="1"/>
</dbReference>
<sequence>FECDRYEIRPKNARSMMPPLLPLLSVLLAWTVSSYEYEDGDFHGVIEGAPRFKSSVKLDHTVYLGDRVRLRCAAIGQPKPNVFWYRNREHLTEQKMKEFSRIDEDHHHMYINIKRVEAQDQGDWSCLVANRHGNITRNFKLDIIDLCDQYLAPEIPAAYVLLECVCFWKFTNEILRRDINYTLATEALCRPYEHRIKYHARKPFAALPCLNPPCPQFSETSVESSEDKEEEDDEASVALRVTPSPSTHPPYLHSSPQPPLADGHVVASVLQSPVQSRPAQQQ</sequence>
<dbReference type="InterPro" id="IPR036179">
    <property type="entry name" value="Ig-like_dom_sf"/>
</dbReference>
<dbReference type="InterPro" id="IPR052615">
    <property type="entry name" value="FGFRL"/>
</dbReference>
<dbReference type="EMBL" id="BTSX01000006">
    <property type="protein sequence ID" value="GMT07897.1"/>
    <property type="molecule type" value="Genomic_DNA"/>
</dbReference>